<dbReference type="AlphaFoldDB" id="A0A6J4RT00"/>
<name>A0A6J4RT00_9ACTN</name>
<comment type="subunit">
    <text evidence="2">Interacts with ribosomal protein uL14 (rplN).</text>
</comment>
<evidence type="ECO:0000256" key="1">
    <source>
        <dbReference type="ARBA" id="ARBA00010574"/>
    </source>
</evidence>
<keyword evidence="2" id="KW-0678">Repressor</keyword>
<dbReference type="Pfam" id="PF02410">
    <property type="entry name" value="RsfS"/>
    <property type="match status" value="1"/>
</dbReference>
<comment type="subcellular location">
    <subcellularLocation>
        <location evidence="2">Cytoplasm</location>
    </subcellularLocation>
</comment>
<dbReference type="SUPFAM" id="SSF81301">
    <property type="entry name" value="Nucleotidyltransferase"/>
    <property type="match status" value="1"/>
</dbReference>
<accession>A0A6J4RT00</accession>
<reference evidence="3" key="1">
    <citation type="submission" date="2020-02" db="EMBL/GenBank/DDBJ databases">
        <authorList>
            <person name="Meier V. D."/>
        </authorList>
    </citation>
    <scope>NUCLEOTIDE SEQUENCE</scope>
    <source>
        <strain evidence="3">AVDCRST_MAG65</strain>
    </source>
</reference>
<dbReference type="GO" id="GO:0043023">
    <property type="term" value="F:ribosomal large subunit binding"/>
    <property type="evidence" value="ECO:0007669"/>
    <property type="project" value="TreeGrafter"/>
</dbReference>
<dbReference type="InterPro" id="IPR004394">
    <property type="entry name" value="Iojap/RsfS/C7orf30"/>
</dbReference>
<dbReference type="PANTHER" id="PTHR21043">
    <property type="entry name" value="IOJAP SUPERFAMILY ORTHOLOG"/>
    <property type="match status" value="1"/>
</dbReference>
<keyword evidence="2" id="KW-0963">Cytoplasm</keyword>
<gene>
    <name evidence="2" type="primary">rsfS</name>
    <name evidence="3" type="ORF">AVDCRST_MAG65-1302</name>
</gene>
<comment type="similarity">
    <text evidence="1 2">Belongs to the Iojap/RsfS family.</text>
</comment>
<dbReference type="GO" id="GO:0017148">
    <property type="term" value="P:negative regulation of translation"/>
    <property type="evidence" value="ECO:0007669"/>
    <property type="project" value="UniProtKB-UniRule"/>
</dbReference>
<organism evidence="3">
    <name type="scientific">uncultured Solirubrobacteraceae bacterium</name>
    <dbReference type="NCBI Taxonomy" id="1162706"/>
    <lineage>
        <taxon>Bacteria</taxon>
        <taxon>Bacillati</taxon>
        <taxon>Actinomycetota</taxon>
        <taxon>Thermoleophilia</taxon>
        <taxon>Solirubrobacterales</taxon>
        <taxon>Solirubrobacteraceae</taxon>
        <taxon>environmental samples</taxon>
    </lineage>
</organism>
<proteinExistence type="inferred from homology"/>
<dbReference type="NCBIfam" id="TIGR00090">
    <property type="entry name" value="rsfS_iojap_ybeB"/>
    <property type="match status" value="1"/>
</dbReference>
<evidence type="ECO:0000256" key="2">
    <source>
        <dbReference type="HAMAP-Rule" id="MF_01477"/>
    </source>
</evidence>
<dbReference type="PANTHER" id="PTHR21043:SF0">
    <property type="entry name" value="MITOCHONDRIAL ASSEMBLY OF RIBOSOMAL LARGE SUBUNIT PROTEIN 1"/>
    <property type="match status" value="1"/>
</dbReference>
<comment type="function">
    <text evidence="2">Functions as a ribosomal silencing factor. Interacts with ribosomal protein uL14 (rplN), blocking formation of intersubunit bridge B8. Prevents association of the 30S and 50S ribosomal subunits and the formation of functional ribosomes, thus repressing translation.</text>
</comment>
<evidence type="ECO:0000313" key="3">
    <source>
        <dbReference type="EMBL" id="CAA9478455.1"/>
    </source>
</evidence>
<dbReference type="HAMAP" id="MF_01477">
    <property type="entry name" value="Iojap_RsfS"/>
    <property type="match status" value="1"/>
</dbReference>
<dbReference type="GO" id="GO:0005737">
    <property type="term" value="C:cytoplasm"/>
    <property type="evidence" value="ECO:0007669"/>
    <property type="project" value="UniProtKB-SubCell"/>
</dbReference>
<sequence length="130" mass="14397">MSSSTEPVVAPDVLAQYIAGYAADKKAIDLTVLDVRGILGYTDFFVIGTGNTERQVKAIHDGIHESMKKELGELPRRVEGLPEARWVLMDYLDVVVHVLTPEAREFYRLEQLWGEAPVLDVARDEDAAAG</sequence>
<dbReference type="InterPro" id="IPR043519">
    <property type="entry name" value="NT_sf"/>
</dbReference>
<dbReference type="GO" id="GO:0090071">
    <property type="term" value="P:negative regulation of ribosome biogenesis"/>
    <property type="evidence" value="ECO:0007669"/>
    <property type="project" value="UniProtKB-UniRule"/>
</dbReference>
<keyword evidence="2" id="KW-0810">Translation regulation</keyword>
<dbReference type="Gene3D" id="3.30.460.10">
    <property type="entry name" value="Beta Polymerase, domain 2"/>
    <property type="match status" value="1"/>
</dbReference>
<protein>
    <recommendedName>
        <fullName evidence="2">Ribosomal silencing factor RsfS</fullName>
    </recommendedName>
</protein>
<dbReference type="GO" id="GO:0042256">
    <property type="term" value="P:cytosolic ribosome assembly"/>
    <property type="evidence" value="ECO:0007669"/>
    <property type="project" value="UniProtKB-UniRule"/>
</dbReference>
<dbReference type="EMBL" id="CADCVL010000215">
    <property type="protein sequence ID" value="CAA9478455.1"/>
    <property type="molecule type" value="Genomic_DNA"/>
</dbReference>